<gene>
    <name evidence="4" type="ORF">PPENT_87.1.T1280016</name>
</gene>
<organism evidence="4 5">
    <name type="scientific">Paramecium pentaurelia</name>
    <dbReference type="NCBI Taxonomy" id="43138"/>
    <lineage>
        <taxon>Eukaryota</taxon>
        <taxon>Sar</taxon>
        <taxon>Alveolata</taxon>
        <taxon>Ciliophora</taxon>
        <taxon>Intramacronucleata</taxon>
        <taxon>Oligohymenophorea</taxon>
        <taxon>Peniculida</taxon>
        <taxon>Parameciidae</taxon>
        <taxon>Paramecium</taxon>
    </lineage>
</organism>
<evidence type="ECO:0000313" key="5">
    <source>
        <dbReference type="Proteomes" id="UP000689195"/>
    </source>
</evidence>
<reference evidence="4" key="1">
    <citation type="submission" date="2021-01" db="EMBL/GenBank/DDBJ databases">
        <authorList>
            <consortium name="Genoscope - CEA"/>
            <person name="William W."/>
        </authorList>
    </citation>
    <scope>NUCLEOTIDE SEQUENCE</scope>
</reference>
<keyword evidence="1" id="KW-0732">Signal</keyword>
<dbReference type="SMART" id="SM00261">
    <property type="entry name" value="FU"/>
    <property type="match status" value="5"/>
</dbReference>
<dbReference type="PANTHER" id="PTHR39767">
    <property type="entry name" value="CALCIUM/CALMODULIN-BINDING MEMBRANE PROTEIN PCM4-RELATED"/>
    <property type="match status" value="1"/>
</dbReference>
<comment type="caution">
    <text evidence="4">The sequence shown here is derived from an EMBL/GenBank/DDBJ whole genome shotgun (WGS) entry which is preliminary data.</text>
</comment>
<accession>A0A8S1XLX5</accession>
<dbReference type="EMBL" id="CAJJDO010000128">
    <property type="protein sequence ID" value="CAD8201482.1"/>
    <property type="molecule type" value="Genomic_DNA"/>
</dbReference>
<keyword evidence="2" id="KW-0677">Repeat</keyword>
<dbReference type="Proteomes" id="UP000689195">
    <property type="component" value="Unassembled WGS sequence"/>
</dbReference>
<proteinExistence type="predicted"/>
<dbReference type="InterPro" id="IPR011936">
    <property type="entry name" value="Myxo_disulph_rpt"/>
</dbReference>
<dbReference type="PANTHER" id="PTHR39767:SF2">
    <property type="entry name" value="CHROMOSOME UNDETERMINED SCAFFOLD_1, WHOLE GENOME SHOTGUN SEQUENCE"/>
    <property type="match status" value="1"/>
</dbReference>
<evidence type="ECO:0000313" key="4">
    <source>
        <dbReference type="EMBL" id="CAD8201482.1"/>
    </source>
</evidence>
<evidence type="ECO:0000256" key="3">
    <source>
        <dbReference type="ARBA" id="ARBA00023157"/>
    </source>
</evidence>
<dbReference type="InterPro" id="IPR006212">
    <property type="entry name" value="Furin_repeat"/>
</dbReference>
<evidence type="ECO:0000256" key="1">
    <source>
        <dbReference type="ARBA" id="ARBA00022729"/>
    </source>
</evidence>
<keyword evidence="5" id="KW-1185">Reference proteome</keyword>
<dbReference type="NCBIfam" id="TIGR02232">
    <property type="entry name" value="myxo_disulf_rpt"/>
    <property type="match status" value="6"/>
</dbReference>
<dbReference type="AlphaFoldDB" id="A0A8S1XLX5"/>
<sequence length="852" mass="96395">MAQTEISKSFFTPFSSDDDWKACQALSSNYITNCGTSIIFGGLNIFDYQTTITKTFILPPHYKLKIEFKFWRLTPWSGSVYNFYIDGFKAYNDNPNTSTGTQICGIGTVGEVYQISREIDHNGNSAIATLISHQVGASWGISDFIIYVQKCPEGCDFCDLTGNCQNWNRVLAYFNTIFFSDGQGWERDNFEFSGTQQCGSIQVLQLGFYFYGQFLMSEMISIELNLPDPHTKYKFQFKFLCAYITGSITIKVQANNVVLTNTAFPLNIITTSNNICGSYFKLDKIALGEFFSTDSILTITIEISAFSTVSAAIPFYGIRDFELFTDAEKKQVLDGSIICNDGNIYAFDGCFSSIYDCHEGCNNCVKGLCTQCLTPWKLNTISGQCLPNCGDQIVVPQEECDDGNQIPYDGCYECKFSCPLNCISCQFGQCLLCNSLYYLINNQCEFTCYNENNESIYEYSVQKQEGNYCQIFNFLSNLYIQNVVINTDIDIISQQDTIQCTIDNYGIFAYQYNICYFETSQNCKVSFLNICQICQDNFQLNNNNLCIPECGNGIVQEYEFCDDANIEQFDGCYQCQSNCQLECLQCSYSQCFQCIEGWNLIDFKCVATCGDGLIALLQQEQCDDQNDESNDGCFECKLECSQNCQFCNKKLDCVQCEKYFEIKNYICVPICGDGIVVEGFEQCDDGNNIQYDGCYECQFSCKDECQICNKDKCLDDPQTILCEIGYQLIDNQCHSICGDSIITSNEQCDDANEIPFDGCYQCQFSCSQQCLNCIDGQCLKCELDYEIQNNICIDICGNGSKSELEECDDNNQVSQDGCSDKCEIEINWQCTQINFKTTKSNYKILNKTSPTI</sequence>
<name>A0A8S1XLX5_9CILI</name>
<evidence type="ECO:0000256" key="2">
    <source>
        <dbReference type="ARBA" id="ARBA00022737"/>
    </source>
</evidence>
<protein>
    <submittedName>
        <fullName evidence="4">Uncharacterized protein</fullName>
    </submittedName>
</protein>
<dbReference type="Pfam" id="PF13948">
    <property type="entry name" value="DUF4215"/>
    <property type="match status" value="6"/>
</dbReference>
<dbReference type="OrthoDB" id="28293at2759"/>
<keyword evidence="3" id="KW-1015">Disulfide bond</keyword>